<sequence length="157" mass="19033">MQQSRFQLKPAQRFTESDISEKYEISRTPIRQALYRFEQEGCVNVHFRSGWEVKPWDFKFYNELFDLRMILEKEAVKRLCEMDHETSEELQALKRIWLVPVEEYKQESKQLIFVLPEYRRQGIATELCQLLFAYAQQQNIQHLYLHTHPFLPAAEKF</sequence>
<evidence type="ECO:0000313" key="6">
    <source>
        <dbReference type="EMBL" id="EEY91727.1"/>
    </source>
</evidence>
<dbReference type="SUPFAM" id="SSF46785">
    <property type="entry name" value="Winged helix' DNA-binding domain"/>
    <property type="match status" value="1"/>
</dbReference>
<dbReference type="Gene3D" id="3.40.630.30">
    <property type="match status" value="1"/>
</dbReference>
<dbReference type="GO" id="GO:0016747">
    <property type="term" value="F:acyltransferase activity, transferring groups other than amino-acyl groups"/>
    <property type="evidence" value="ECO:0007669"/>
    <property type="project" value="InterPro"/>
</dbReference>
<dbReference type="Pfam" id="PF00583">
    <property type="entry name" value="Acetyltransf_1"/>
    <property type="match status" value="1"/>
</dbReference>
<dbReference type="InterPro" id="IPR036390">
    <property type="entry name" value="WH_DNA-bd_sf"/>
</dbReference>
<dbReference type="SUPFAM" id="SSF55729">
    <property type="entry name" value="Acyl-CoA N-acyltransferases (Nat)"/>
    <property type="match status" value="1"/>
</dbReference>
<keyword evidence="1" id="KW-0805">Transcription regulation</keyword>
<evidence type="ECO:0000259" key="5">
    <source>
        <dbReference type="Pfam" id="PF00583"/>
    </source>
</evidence>
<dbReference type="RefSeq" id="WP_005244902.1">
    <property type="nucleotide sequence ID" value="NZ_GG705015.1"/>
</dbReference>
<dbReference type="PANTHER" id="PTHR43537">
    <property type="entry name" value="TRANSCRIPTIONAL REGULATOR, GNTR FAMILY"/>
    <property type="match status" value="1"/>
</dbReference>
<keyword evidence="2" id="KW-0238">DNA-binding</keyword>
<dbReference type="Proteomes" id="UP000018442">
    <property type="component" value="Unassembled WGS sequence"/>
</dbReference>
<reference evidence="7" key="1">
    <citation type="journal article" date="2012" name="PLoS ONE">
        <title>The success of Acinetobacter species; genetic, metabolic and virulence attributes.</title>
        <authorList>
            <person name="Peleg A.Y."/>
            <person name="de Breij A."/>
            <person name="Adams M.D."/>
            <person name="Cerqueira G.M."/>
            <person name="Mocali S."/>
            <person name="Galardini M."/>
            <person name="Nibbering P.H."/>
            <person name="Earl A.M."/>
            <person name="Ward D.V."/>
            <person name="Paterson D.L."/>
            <person name="Seifert H."/>
            <person name="Dijkshoorn L."/>
        </authorList>
    </citation>
    <scope>NUCLEOTIDE SEQUENCE [LARGE SCALE GENOMIC DNA]</scope>
    <source>
        <strain evidence="7">SH205</strain>
    </source>
</reference>
<dbReference type="HOGENOM" id="CLU_1674138_0_0_6"/>
<dbReference type="EMBL" id="GG705015">
    <property type="protein sequence ID" value="EEY91727.1"/>
    <property type="molecule type" value="Genomic_DNA"/>
</dbReference>
<keyword evidence="3" id="KW-0804">Transcription</keyword>
<dbReference type="GO" id="GO:0003677">
    <property type="term" value="F:DNA binding"/>
    <property type="evidence" value="ECO:0007669"/>
    <property type="project" value="UniProtKB-KW"/>
</dbReference>
<dbReference type="GO" id="GO:0003700">
    <property type="term" value="F:DNA-binding transcription factor activity"/>
    <property type="evidence" value="ECO:0007669"/>
    <property type="project" value="InterPro"/>
</dbReference>
<dbReference type="AlphaFoldDB" id="D0SQK3"/>
<feature type="domain" description="N-acetyltransferase" evidence="5">
    <location>
        <begin position="112"/>
        <end position="157"/>
    </location>
</feature>
<evidence type="ECO:0000259" key="4">
    <source>
        <dbReference type="Pfam" id="PF00392"/>
    </source>
</evidence>
<gene>
    <name evidence="6" type="ORF">HMPREF0026_02763</name>
</gene>
<dbReference type="Pfam" id="PF00392">
    <property type="entry name" value="GntR"/>
    <property type="match status" value="1"/>
</dbReference>
<dbReference type="PANTHER" id="PTHR43537:SF5">
    <property type="entry name" value="UXU OPERON TRANSCRIPTIONAL REGULATOR"/>
    <property type="match status" value="1"/>
</dbReference>
<protein>
    <submittedName>
        <fullName evidence="6">Transcriptional regulator, GntR family</fullName>
    </submittedName>
</protein>
<evidence type="ECO:0000313" key="7">
    <source>
        <dbReference type="Proteomes" id="UP000018442"/>
    </source>
</evidence>
<dbReference type="InterPro" id="IPR016181">
    <property type="entry name" value="Acyl_CoA_acyltransferase"/>
</dbReference>
<evidence type="ECO:0000256" key="2">
    <source>
        <dbReference type="ARBA" id="ARBA00023125"/>
    </source>
</evidence>
<dbReference type="InterPro" id="IPR000182">
    <property type="entry name" value="GNAT_dom"/>
</dbReference>
<name>D0SQK3_ACIJU</name>
<dbReference type="InterPro" id="IPR000524">
    <property type="entry name" value="Tscrpt_reg_HTH_GntR"/>
</dbReference>
<dbReference type="Gene3D" id="1.10.10.10">
    <property type="entry name" value="Winged helix-like DNA-binding domain superfamily/Winged helix DNA-binding domain"/>
    <property type="match status" value="1"/>
</dbReference>
<dbReference type="CDD" id="cd04301">
    <property type="entry name" value="NAT_SF"/>
    <property type="match status" value="1"/>
</dbReference>
<dbReference type="InterPro" id="IPR036388">
    <property type="entry name" value="WH-like_DNA-bd_sf"/>
</dbReference>
<evidence type="ECO:0000256" key="3">
    <source>
        <dbReference type="ARBA" id="ARBA00023163"/>
    </source>
</evidence>
<organism evidence="6 7">
    <name type="scientific">Acinetobacter junii SH205</name>
    <dbReference type="NCBI Taxonomy" id="575587"/>
    <lineage>
        <taxon>Bacteria</taxon>
        <taxon>Pseudomonadati</taxon>
        <taxon>Pseudomonadota</taxon>
        <taxon>Gammaproteobacteria</taxon>
        <taxon>Moraxellales</taxon>
        <taxon>Moraxellaceae</taxon>
        <taxon>Acinetobacter</taxon>
    </lineage>
</organism>
<evidence type="ECO:0000256" key="1">
    <source>
        <dbReference type="ARBA" id="ARBA00023015"/>
    </source>
</evidence>
<accession>D0SQK3</accession>
<proteinExistence type="predicted"/>
<feature type="domain" description="HTH gntR-type" evidence="4">
    <location>
        <begin position="7"/>
        <end position="53"/>
    </location>
</feature>